<gene>
    <name evidence="3" type="ORF">HC031_20225</name>
</gene>
<comment type="similarity">
    <text evidence="1">Belongs to the WXG100 family.</text>
</comment>
<keyword evidence="2" id="KW-0175">Coiled coil</keyword>
<accession>A0ABX0Y374</accession>
<reference evidence="3 4" key="1">
    <citation type="submission" date="2020-03" db="EMBL/GenBank/DDBJ databases">
        <title>WGS of the type strain of Planosporangium spp.</title>
        <authorList>
            <person name="Thawai C."/>
        </authorList>
    </citation>
    <scope>NUCLEOTIDE SEQUENCE [LARGE SCALE GENOMIC DNA]</scope>
    <source>
        <strain evidence="3 4">TBRC 5610</strain>
    </source>
</reference>
<dbReference type="Gene3D" id="1.10.287.1060">
    <property type="entry name" value="ESAT-6-like"/>
    <property type="match status" value="1"/>
</dbReference>
<feature type="coiled-coil region" evidence="2">
    <location>
        <begin position="17"/>
        <end position="44"/>
    </location>
</feature>
<dbReference type="InterPro" id="IPR036689">
    <property type="entry name" value="ESAT-6-like_sf"/>
</dbReference>
<dbReference type="RefSeq" id="WP_167926933.1">
    <property type="nucleotide sequence ID" value="NZ_JAATVY010000015.1"/>
</dbReference>
<organism evidence="3 4">
    <name type="scientific">Planosporangium thailandense</name>
    <dbReference type="NCBI Taxonomy" id="765197"/>
    <lineage>
        <taxon>Bacteria</taxon>
        <taxon>Bacillati</taxon>
        <taxon>Actinomycetota</taxon>
        <taxon>Actinomycetes</taxon>
        <taxon>Micromonosporales</taxon>
        <taxon>Micromonosporaceae</taxon>
        <taxon>Planosporangium</taxon>
    </lineage>
</organism>
<evidence type="ECO:0000256" key="2">
    <source>
        <dbReference type="SAM" id="Coils"/>
    </source>
</evidence>
<name>A0ABX0Y374_9ACTN</name>
<proteinExistence type="inferred from homology"/>
<evidence type="ECO:0000313" key="4">
    <source>
        <dbReference type="Proteomes" id="UP000722989"/>
    </source>
</evidence>
<protein>
    <recommendedName>
        <fullName evidence="1">ESAT-6-like protein</fullName>
    </recommendedName>
</protein>
<evidence type="ECO:0000256" key="1">
    <source>
        <dbReference type="RuleBase" id="RU362001"/>
    </source>
</evidence>
<keyword evidence="4" id="KW-1185">Reference proteome</keyword>
<sequence>MSDDSYMANIDGMVTAADDLKATAAQIQQDLQHLEQRIRDLRGTWDGGAAESYAACQAKWDAAAAEMKSFLDAASNSLHEAANIYHATDASVSAGWGG</sequence>
<dbReference type="SUPFAM" id="SSF140453">
    <property type="entry name" value="EsxAB dimer-like"/>
    <property type="match status" value="1"/>
</dbReference>
<dbReference type="Pfam" id="PF06013">
    <property type="entry name" value="WXG100"/>
    <property type="match status" value="1"/>
</dbReference>
<dbReference type="Proteomes" id="UP000722989">
    <property type="component" value="Unassembled WGS sequence"/>
</dbReference>
<dbReference type="NCBIfam" id="TIGR03930">
    <property type="entry name" value="WXG100_ESAT6"/>
    <property type="match status" value="1"/>
</dbReference>
<dbReference type="EMBL" id="JAATVY010000015">
    <property type="protein sequence ID" value="NJC72025.1"/>
    <property type="molecule type" value="Genomic_DNA"/>
</dbReference>
<dbReference type="InterPro" id="IPR010310">
    <property type="entry name" value="T7SS_ESAT-6-like"/>
</dbReference>
<comment type="caution">
    <text evidence="3">The sequence shown here is derived from an EMBL/GenBank/DDBJ whole genome shotgun (WGS) entry which is preliminary data.</text>
</comment>
<evidence type="ECO:0000313" key="3">
    <source>
        <dbReference type="EMBL" id="NJC72025.1"/>
    </source>
</evidence>